<dbReference type="Gene3D" id="3.20.20.140">
    <property type="entry name" value="Metal-dependent hydrolases"/>
    <property type="match status" value="1"/>
</dbReference>
<dbReference type="Proteomes" id="UP001174839">
    <property type="component" value="Unassembled WGS sequence"/>
</dbReference>
<reference evidence="1" key="1">
    <citation type="submission" date="2023-06" db="EMBL/GenBank/DDBJ databases">
        <title>Robiginitalea aurantiacus sp. nov. and Algoriphagus sediminis sp. nov., isolated from coastal sediment.</title>
        <authorList>
            <person name="Zhou Z.Y."/>
            <person name="An J."/>
            <person name="Jia Y.W."/>
            <person name="Du Z.J."/>
        </authorList>
    </citation>
    <scope>NUCLEOTIDE SEQUENCE</scope>
    <source>
        <strain evidence="1">M39</strain>
    </source>
</reference>
<keyword evidence="1" id="KW-0224">Dipeptidase</keyword>
<dbReference type="EMBL" id="JAUDUY010000004">
    <property type="protein sequence ID" value="MDM9631730.1"/>
    <property type="molecule type" value="Genomic_DNA"/>
</dbReference>
<organism evidence="1 2">
    <name type="scientific">Robiginitalea aurantiaca</name>
    <dbReference type="NCBI Taxonomy" id="3056915"/>
    <lineage>
        <taxon>Bacteria</taxon>
        <taxon>Pseudomonadati</taxon>
        <taxon>Bacteroidota</taxon>
        <taxon>Flavobacteriia</taxon>
        <taxon>Flavobacteriales</taxon>
        <taxon>Flavobacteriaceae</taxon>
        <taxon>Robiginitalea</taxon>
    </lineage>
</organism>
<dbReference type="Pfam" id="PF01244">
    <property type="entry name" value="Peptidase_M19"/>
    <property type="match status" value="1"/>
</dbReference>
<sequence length="485" mass="55166">MSESNDYIDFHCHPALKPFGKSFRNKPVGLQSPHRSNKTSFWYYDPPNLTDKLLNYTARLTKFSQANGHCLARGGVRVICASLYPLEKGFVNNTIKSDTLSDLLLDLATGLGKHRIDYLQEMPDYFEDLVREYNFYTQQNGRIVRLPEGRFRYRLVRDYSEIARFSNANPEGPQTICIVLSIEGLHVLNTGLNQEPDEEEVLACLGRIKKWEYTPFFITVAHHFWNHICGHAPSLSGIVERSTNQLEGMGTGITPLGIAVLKAMLSEENGPGILPDIKHMSARAREELYQLRESGSLGSSDFPLLISHGACNGLVSFRNPVPGPLQTSALLNPVSINFYDEEIIRLAKSGGLIGLQLDERRIASKEMLQSTSRSLFRNKIMHYRSELLWRQIQHIAETLDNEGLFAWDIMAIGSDFDGIIDSLNGFWTAEELPFLADFTERHAYNYLRTAQWTLPENRISAAEVIQRVFVENGHQFLKKHFRRTL</sequence>
<comment type="caution">
    <text evidence="1">The sequence shown here is derived from an EMBL/GenBank/DDBJ whole genome shotgun (WGS) entry which is preliminary data.</text>
</comment>
<dbReference type="GO" id="GO:0016805">
    <property type="term" value="F:dipeptidase activity"/>
    <property type="evidence" value="ECO:0007669"/>
    <property type="project" value="UniProtKB-KW"/>
</dbReference>
<name>A0ABT7WFN1_9FLAO</name>
<keyword evidence="2" id="KW-1185">Reference proteome</keyword>
<proteinExistence type="predicted"/>
<evidence type="ECO:0000313" key="1">
    <source>
        <dbReference type="EMBL" id="MDM9631730.1"/>
    </source>
</evidence>
<dbReference type="InterPro" id="IPR008257">
    <property type="entry name" value="Pept_M19"/>
</dbReference>
<protein>
    <submittedName>
        <fullName evidence="1">Membrane dipeptidase</fullName>
        <ecNumber evidence="1">3.4.13.-</ecNumber>
    </submittedName>
</protein>
<dbReference type="EC" id="3.4.13.-" evidence="1"/>
<dbReference type="SUPFAM" id="SSF51556">
    <property type="entry name" value="Metallo-dependent hydrolases"/>
    <property type="match status" value="1"/>
</dbReference>
<keyword evidence="1" id="KW-0645">Protease</keyword>
<accession>A0ABT7WFN1</accession>
<evidence type="ECO:0000313" key="2">
    <source>
        <dbReference type="Proteomes" id="UP001174839"/>
    </source>
</evidence>
<keyword evidence="1" id="KW-0378">Hydrolase</keyword>
<dbReference type="InterPro" id="IPR032466">
    <property type="entry name" value="Metal_Hydrolase"/>
</dbReference>
<gene>
    <name evidence="1" type="ORF">QU605_09625</name>
</gene>
<dbReference type="RefSeq" id="WP_289725094.1">
    <property type="nucleotide sequence ID" value="NZ_JAUDUY010000004.1"/>
</dbReference>